<organism evidence="2 3">
    <name type="scientific">Methanooceanicella nereidis</name>
    <dbReference type="NCBI Taxonomy" id="2052831"/>
    <lineage>
        <taxon>Archaea</taxon>
        <taxon>Methanobacteriati</taxon>
        <taxon>Methanobacteriota</taxon>
        <taxon>Stenosarchaea group</taxon>
        <taxon>Methanomicrobia</taxon>
        <taxon>Methanocellales</taxon>
        <taxon>Methanocellaceae</taxon>
        <taxon>Methanooceanicella</taxon>
    </lineage>
</organism>
<dbReference type="AlphaFoldDB" id="A0AAP2RDE2"/>
<gene>
    <name evidence="2" type="ORF">CUJ83_11100</name>
</gene>
<dbReference type="Pfam" id="PF04015">
    <property type="entry name" value="DUF362"/>
    <property type="match status" value="1"/>
</dbReference>
<protein>
    <recommendedName>
        <fullName evidence="1">DUF362 domain-containing protein</fullName>
    </recommendedName>
</protein>
<comment type="caution">
    <text evidence="2">The sequence shown here is derived from an EMBL/GenBank/DDBJ whole genome shotgun (WGS) entry which is preliminary data.</text>
</comment>
<accession>A0AAP2RDE2</accession>
<dbReference type="Proteomes" id="UP001320159">
    <property type="component" value="Unassembled WGS sequence"/>
</dbReference>
<feature type="domain" description="DUF362" evidence="1">
    <location>
        <begin position="38"/>
        <end position="242"/>
    </location>
</feature>
<evidence type="ECO:0000313" key="3">
    <source>
        <dbReference type="Proteomes" id="UP001320159"/>
    </source>
</evidence>
<reference evidence="2 3" key="1">
    <citation type="submission" date="2017-11" db="EMBL/GenBank/DDBJ databases">
        <title>Isolation and Characterization of Family Methanocellaceae Species from Potential Methane Hydrate Area Offshore Southwestern Taiwan.</title>
        <authorList>
            <person name="Zhang W.-L."/>
            <person name="Chen W.-C."/>
            <person name="Lai M.-C."/>
            <person name="Chen S.-C."/>
        </authorList>
    </citation>
    <scope>NUCLEOTIDE SEQUENCE [LARGE SCALE GENOMIC DNA]</scope>
    <source>
        <strain evidence="2 3">CWC-04</strain>
    </source>
</reference>
<dbReference type="EMBL" id="PGCK01000009">
    <property type="protein sequence ID" value="MCD1295546.1"/>
    <property type="molecule type" value="Genomic_DNA"/>
</dbReference>
<dbReference type="InterPro" id="IPR007160">
    <property type="entry name" value="DUF362"/>
</dbReference>
<evidence type="ECO:0000313" key="2">
    <source>
        <dbReference type="EMBL" id="MCD1295546.1"/>
    </source>
</evidence>
<name>A0AAP2RDE2_9EURY</name>
<evidence type="ECO:0000259" key="1">
    <source>
        <dbReference type="Pfam" id="PF04015"/>
    </source>
</evidence>
<sequence length="309" mass="33634">MPAGNRSKVYVIKTDDRAKGVNLLLKYFSLDALSGKRVAIKANFNSADPFPASTHLDTLSAIIDALKDNAAGIVMPERSGMGITRVVLREMGVTDLAKKQGFDIVILDELKSGDWIKENPEGSHWARGFLFPRVFKEADAIVQTCCLKTHRFGGNFTMSLKNSVGMVAKYDPDDGYNYMGELHSSKYQRLMIAEINTAYKSAFVIMDGIKAFSNGGPEAGKLIEPGIMIGSVDRVAIDATGVAVLRSFGTTPEISGGSVFQLEQIKRAADLGIGARGYNDMEIIPVNKDAEDICSGIEKELRREVQAKT</sequence>
<keyword evidence="3" id="KW-1185">Reference proteome</keyword>
<proteinExistence type="predicted"/>